<accession>A0A814CEQ4</accession>
<evidence type="ECO:0000256" key="8">
    <source>
        <dbReference type="ARBA" id="ARBA00023034"/>
    </source>
</evidence>
<evidence type="ECO:0000256" key="3">
    <source>
        <dbReference type="ARBA" id="ARBA00008099"/>
    </source>
</evidence>
<dbReference type="Gene3D" id="1.20.5.170">
    <property type="match status" value="1"/>
</dbReference>
<dbReference type="Proteomes" id="UP000682733">
    <property type="component" value="Unassembled WGS sequence"/>
</dbReference>
<keyword evidence="19" id="KW-1185">Reference proteome</keyword>
<dbReference type="Proteomes" id="UP000677228">
    <property type="component" value="Unassembled WGS sequence"/>
</dbReference>
<dbReference type="SUPFAM" id="SSF48464">
    <property type="entry name" value="ENTH/VHS domain"/>
    <property type="match status" value="1"/>
</dbReference>
<dbReference type="CDD" id="cd14234">
    <property type="entry name" value="GAT_GGA_meta"/>
    <property type="match status" value="1"/>
</dbReference>
<dbReference type="PROSITE" id="PS50179">
    <property type="entry name" value="VHS"/>
    <property type="match status" value="1"/>
</dbReference>
<reference evidence="16" key="1">
    <citation type="submission" date="2021-02" db="EMBL/GenBank/DDBJ databases">
        <authorList>
            <person name="Nowell W R."/>
        </authorList>
    </citation>
    <scope>NUCLEOTIDE SEQUENCE</scope>
</reference>
<dbReference type="Gene3D" id="1.25.40.90">
    <property type="match status" value="1"/>
</dbReference>
<dbReference type="AlphaFoldDB" id="A0A814CEQ4"/>
<dbReference type="Gene3D" id="3.40.50.1240">
    <property type="entry name" value="Phosphoglycerate mutase-like"/>
    <property type="match status" value="1"/>
</dbReference>
<comment type="caution">
    <text evidence="16">The sequence shown here is derived from an EMBL/GenBank/DDBJ whole genome shotgun (WGS) entry which is preliminary data.</text>
</comment>
<dbReference type="GO" id="GO:0043130">
    <property type="term" value="F:ubiquitin binding"/>
    <property type="evidence" value="ECO:0007669"/>
    <property type="project" value="InterPro"/>
</dbReference>
<dbReference type="GO" id="GO:0006886">
    <property type="term" value="P:intracellular protein transport"/>
    <property type="evidence" value="ECO:0007669"/>
    <property type="project" value="InterPro"/>
</dbReference>
<keyword evidence="6" id="KW-0832">Ubl conjugation</keyword>
<evidence type="ECO:0008006" key="20">
    <source>
        <dbReference type="Google" id="ProtNLM"/>
    </source>
</evidence>
<feature type="domain" description="VHS" evidence="12">
    <location>
        <begin position="152"/>
        <end position="281"/>
    </location>
</feature>
<name>A0A814CEQ4_9BILA</name>
<dbReference type="CDD" id="cd07067">
    <property type="entry name" value="HP_PGM_like"/>
    <property type="match status" value="1"/>
</dbReference>
<dbReference type="GO" id="GO:0035091">
    <property type="term" value="F:phosphatidylinositol binding"/>
    <property type="evidence" value="ECO:0007669"/>
    <property type="project" value="InterPro"/>
</dbReference>
<dbReference type="Pfam" id="PF18308">
    <property type="entry name" value="GGA_N-GAT"/>
    <property type="match status" value="1"/>
</dbReference>
<dbReference type="SUPFAM" id="SSF49348">
    <property type="entry name" value="Clathrin adaptor appendage domain"/>
    <property type="match status" value="1"/>
</dbReference>
<dbReference type="CDD" id="cd03567">
    <property type="entry name" value="VHS_GGA_metazoan"/>
    <property type="match status" value="1"/>
</dbReference>
<evidence type="ECO:0000259" key="14">
    <source>
        <dbReference type="PROSITE" id="PS50909"/>
    </source>
</evidence>
<evidence type="ECO:0000256" key="10">
    <source>
        <dbReference type="SAM" id="Coils"/>
    </source>
</evidence>
<dbReference type="GO" id="GO:0005802">
    <property type="term" value="C:trans-Golgi network"/>
    <property type="evidence" value="ECO:0007669"/>
    <property type="project" value="InterPro"/>
</dbReference>
<evidence type="ECO:0000313" key="15">
    <source>
        <dbReference type="EMBL" id="CAF0734273.1"/>
    </source>
</evidence>
<feature type="region of interest" description="Disordered" evidence="11">
    <location>
        <begin position="592"/>
        <end position="627"/>
    </location>
</feature>
<dbReference type="InterPro" id="IPR008153">
    <property type="entry name" value="GAE_dom"/>
</dbReference>
<dbReference type="InterPro" id="IPR013078">
    <property type="entry name" value="His_Pase_superF_clade-1"/>
</dbReference>
<dbReference type="SMART" id="SM00809">
    <property type="entry name" value="Alpha_adaptinC2"/>
    <property type="match status" value="1"/>
</dbReference>
<feature type="domain" description="GAE" evidence="13">
    <location>
        <begin position="713"/>
        <end position="835"/>
    </location>
</feature>
<dbReference type="GO" id="GO:0031901">
    <property type="term" value="C:early endosome membrane"/>
    <property type="evidence" value="ECO:0007669"/>
    <property type="project" value="UniProtKB-SubCell"/>
</dbReference>
<comment type="similarity">
    <text evidence="3">Belongs to the GGA protein family.</text>
</comment>
<dbReference type="OrthoDB" id="447025at2759"/>
<organism evidence="16 19">
    <name type="scientific">Didymodactylos carnosus</name>
    <dbReference type="NCBI Taxonomy" id="1234261"/>
    <lineage>
        <taxon>Eukaryota</taxon>
        <taxon>Metazoa</taxon>
        <taxon>Spiralia</taxon>
        <taxon>Gnathifera</taxon>
        <taxon>Rotifera</taxon>
        <taxon>Eurotatoria</taxon>
        <taxon>Bdelloidea</taxon>
        <taxon>Philodinida</taxon>
        <taxon>Philodinidae</taxon>
        <taxon>Didymodactylos</taxon>
    </lineage>
</organism>
<dbReference type="InterPro" id="IPR013041">
    <property type="entry name" value="Clathrin_app_Ig-like_sf"/>
</dbReference>
<evidence type="ECO:0000256" key="1">
    <source>
        <dbReference type="ARBA" id="ARBA00004150"/>
    </source>
</evidence>
<dbReference type="InterPro" id="IPR038425">
    <property type="entry name" value="GAT_sf"/>
</dbReference>
<protein>
    <recommendedName>
        <fullName evidence="20">ADP-ribosylation factor-binding protein GGA1</fullName>
    </recommendedName>
</protein>
<dbReference type="PANTHER" id="PTHR45905">
    <property type="entry name" value="GOLGI-LOCALIZED, GAMMA-ADAPTIN EAR CONTAINING, ARF BINDING PROTEIN"/>
    <property type="match status" value="1"/>
</dbReference>
<dbReference type="SMART" id="SM00288">
    <property type="entry name" value="VHS"/>
    <property type="match status" value="1"/>
</dbReference>
<feature type="compositionally biased region" description="Low complexity" evidence="11">
    <location>
        <begin position="564"/>
        <end position="578"/>
    </location>
</feature>
<dbReference type="Proteomes" id="UP000681722">
    <property type="component" value="Unassembled WGS sequence"/>
</dbReference>
<feature type="domain" description="GAT" evidence="14">
    <location>
        <begin position="305"/>
        <end position="432"/>
    </location>
</feature>
<gene>
    <name evidence="16" type="ORF">GPM918_LOCUS10713</name>
    <name evidence="15" type="ORF">OVA965_LOCUS1029</name>
    <name evidence="18" type="ORF">SRO942_LOCUS10713</name>
    <name evidence="17" type="ORF">TMI583_LOCUS1030</name>
</gene>
<keyword evidence="8" id="KW-0333">Golgi apparatus</keyword>
<proteinExistence type="inferred from homology"/>
<sequence length="840" mass="94392">MHLYLMRHAESEQNVHPENDSVNCSLTLNGQKQAASLSDYYDLVLCSPLARCRQTLEYANIHYDQLIICNLIREVITCETDLLFEKEQEYETDFDVQKRIQLLNNYLNELKDEKKYNRVLLLSHSDLIWNLTAYEVDGELFGKWLNNAEFKATSPIHKSADPNLVNLFCSKVNADPEGHQAAIRLISHKIQSPQEHEALRTLELLEVCVQSCGRRFHQEIGKFRFLNEMIKLVSPKASNHTSDKVKKKVIELLYSWTQALPTEVKITEAYQMLKRQNIVTDDPTYVDKCILTPLPPRQKSIFDEDVEKSKTLQRLLKSRRPEDLEQANALIKNLVKKDEEKTEKLSNRVTELEKINNNIRVLTEMLVHYNHSSVTDAEKETMKYLHDELEKLRPVLYRLASETEDSDDGLGDILLASDAVSRVLGQYERLVTQGSLLQKDDSALQLVDDIPFLKQSNTSGSATFSSQQPKPKTLIDFHEGNISDAELVSPSSFGSYGPGNEGKSDIDSSKSTMAELDELFSSKPAQSNFGDFTDGLDISKKPLIDQILAHYPTNTVTKPKYNEPSPSLSSTQQQKSTSLLDEPISLTPIKADSLPKSQQAPPPYHEVVSNPSKTKPLPSTGKPFDDLQGLLDQNLFTQDGMQQWKTTPQNFTPSAQVSSGSKRTPLNELAATSKQQSPLASTLAASTNADSSLVDDILPLTNVHVPLETIKPSSHSPLTLLDKSEYGLKCILHFARDSPRADILVSVLSVISTNTTYQIKQFMFQAAVPKTMRVKLQTPSGSDLPVYNPILPPAAITQVMLIANPKKDKIRLRYKISYQLNDDTHVESGDLDQFPSIDLL</sequence>
<dbReference type="InterPro" id="IPR008152">
    <property type="entry name" value="Clathrin_a/b/g-adaptin_app_Ig"/>
</dbReference>
<dbReference type="PROSITE" id="PS50909">
    <property type="entry name" value="GAT"/>
    <property type="match status" value="1"/>
</dbReference>
<evidence type="ECO:0000256" key="7">
    <source>
        <dbReference type="ARBA" id="ARBA00022927"/>
    </source>
</evidence>
<dbReference type="InterPro" id="IPR008942">
    <property type="entry name" value="ENTH_VHS"/>
</dbReference>
<dbReference type="SMART" id="SM00855">
    <property type="entry name" value="PGAM"/>
    <property type="match status" value="1"/>
</dbReference>
<feature type="region of interest" description="Disordered" evidence="11">
    <location>
        <begin position="555"/>
        <end position="578"/>
    </location>
</feature>
<dbReference type="InterPro" id="IPR027422">
    <property type="entry name" value="GGA1-3"/>
</dbReference>
<dbReference type="Pfam" id="PF02883">
    <property type="entry name" value="Alpha_adaptinC2"/>
    <property type="match status" value="1"/>
</dbReference>
<dbReference type="Gene3D" id="2.60.40.1230">
    <property type="match status" value="1"/>
</dbReference>
<dbReference type="EMBL" id="CAJNOQ010002138">
    <property type="protein sequence ID" value="CAF0941086.1"/>
    <property type="molecule type" value="Genomic_DNA"/>
</dbReference>
<evidence type="ECO:0000256" key="5">
    <source>
        <dbReference type="ARBA" id="ARBA00022753"/>
    </source>
</evidence>
<comment type="subcellular location">
    <subcellularLocation>
        <location evidence="2">Early endosome membrane</location>
        <topology evidence="2">Peripheral membrane protein</topology>
    </subcellularLocation>
    <subcellularLocation>
        <location evidence="1">Golgi apparatus</location>
        <location evidence="1">trans-Golgi network membrane</location>
        <topology evidence="1">Peripheral membrane protein</topology>
    </subcellularLocation>
</comment>
<evidence type="ECO:0000256" key="6">
    <source>
        <dbReference type="ARBA" id="ARBA00022843"/>
    </source>
</evidence>
<dbReference type="InterPro" id="IPR002014">
    <property type="entry name" value="VHS_dom"/>
</dbReference>
<dbReference type="Pfam" id="PF03127">
    <property type="entry name" value="GAT"/>
    <property type="match status" value="1"/>
</dbReference>
<dbReference type="Proteomes" id="UP000663829">
    <property type="component" value="Unassembled WGS sequence"/>
</dbReference>
<evidence type="ECO:0000256" key="9">
    <source>
        <dbReference type="ARBA" id="ARBA00023136"/>
    </source>
</evidence>
<dbReference type="PROSITE" id="PS50180">
    <property type="entry name" value="GAE"/>
    <property type="match status" value="1"/>
</dbReference>
<evidence type="ECO:0000259" key="13">
    <source>
        <dbReference type="PROSITE" id="PS50180"/>
    </source>
</evidence>
<dbReference type="EMBL" id="CAJNOK010000170">
    <property type="protein sequence ID" value="CAF0734273.1"/>
    <property type="molecule type" value="Genomic_DNA"/>
</dbReference>
<dbReference type="GO" id="GO:0031267">
    <property type="term" value="F:small GTPase binding"/>
    <property type="evidence" value="ECO:0007669"/>
    <property type="project" value="InterPro"/>
</dbReference>
<dbReference type="InterPro" id="IPR041198">
    <property type="entry name" value="GGA_N-GAT"/>
</dbReference>
<dbReference type="GO" id="GO:0034394">
    <property type="term" value="P:protein localization to cell surface"/>
    <property type="evidence" value="ECO:0007669"/>
    <property type="project" value="TreeGrafter"/>
</dbReference>
<evidence type="ECO:0000256" key="2">
    <source>
        <dbReference type="ARBA" id="ARBA00004220"/>
    </source>
</evidence>
<dbReference type="PANTHER" id="PTHR45905:SF1">
    <property type="entry name" value="GOLGI-LOCALIZED, GAMMA-ADAPTIN EAR CONTAINING, ARF BINDING PROTEIN"/>
    <property type="match status" value="1"/>
</dbReference>
<keyword evidence="7" id="KW-0653">Protein transport</keyword>
<keyword evidence="5" id="KW-0967">Endosome</keyword>
<dbReference type="InterPro" id="IPR029033">
    <property type="entry name" value="His_PPase_superfam"/>
</dbReference>
<feature type="region of interest" description="Disordered" evidence="11">
    <location>
        <begin position="645"/>
        <end position="683"/>
    </location>
</feature>
<evidence type="ECO:0000313" key="16">
    <source>
        <dbReference type="EMBL" id="CAF0941086.1"/>
    </source>
</evidence>
<evidence type="ECO:0000313" key="18">
    <source>
        <dbReference type="EMBL" id="CAF3717521.1"/>
    </source>
</evidence>
<dbReference type="EMBL" id="CAJOBC010002137">
    <property type="protein sequence ID" value="CAF3717521.1"/>
    <property type="molecule type" value="Genomic_DNA"/>
</dbReference>
<keyword evidence="10" id="KW-0175">Coiled coil</keyword>
<dbReference type="Gene3D" id="1.20.58.160">
    <property type="match status" value="1"/>
</dbReference>
<dbReference type="Pfam" id="PF00300">
    <property type="entry name" value="His_Phos_1"/>
    <property type="match status" value="1"/>
</dbReference>
<evidence type="ECO:0000313" key="17">
    <source>
        <dbReference type="EMBL" id="CAF3510632.1"/>
    </source>
</evidence>
<evidence type="ECO:0000256" key="4">
    <source>
        <dbReference type="ARBA" id="ARBA00022448"/>
    </source>
</evidence>
<evidence type="ECO:0000259" key="12">
    <source>
        <dbReference type="PROSITE" id="PS50179"/>
    </source>
</evidence>
<evidence type="ECO:0000313" key="19">
    <source>
        <dbReference type="Proteomes" id="UP000663829"/>
    </source>
</evidence>
<keyword evidence="9" id="KW-0472">Membrane</keyword>
<evidence type="ECO:0000256" key="11">
    <source>
        <dbReference type="SAM" id="MobiDB-lite"/>
    </source>
</evidence>
<dbReference type="InterPro" id="IPR004152">
    <property type="entry name" value="GAT_dom"/>
</dbReference>
<keyword evidence="4" id="KW-0813">Transport</keyword>
<dbReference type="SUPFAM" id="SSF53254">
    <property type="entry name" value="Phosphoglycerate mutase-like"/>
    <property type="match status" value="1"/>
</dbReference>
<feature type="coiled-coil region" evidence="10">
    <location>
        <begin position="324"/>
        <end position="355"/>
    </location>
</feature>
<dbReference type="SUPFAM" id="SSF89009">
    <property type="entry name" value="GAT-like domain"/>
    <property type="match status" value="1"/>
</dbReference>
<dbReference type="Pfam" id="PF00790">
    <property type="entry name" value="VHS"/>
    <property type="match status" value="1"/>
</dbReference>
<dbReference type="EMBL" id="CAJOBA010000170">
    <property type="protein sequence ID" value="CAF3510632.1"/>
    <property type="molecule type" value="Genomic_DNA"/>
</dbReference>
<dbReference type="GO" id="GO:0006893">
    <property type="term" value="P:Golgi to plasma membrane transport"/>
    <property type="evidence" value="ECO:0007669"/>
    <property type="project" value="TreeGrafter"/>
</dbReference>